<feature type="domain" description="CUB" evidence="8">
    <location>
        <begin position="245"/>
        <end position="352"/>
    </location>
</feature>
<evidence type="ECO:0000313" key="9">
    <source>
        <dbReference type="Proteomes" id="UP001165740"/>
    </source>
</evidence>
<feature type="compositionally biased region" description="Basic and acidic residues" evidence="6">
    <location>
        <begin position="374"/>
        <end position="388"/>
    </location>
</feature>
<keyword evidence="3" id="KW-1015">Disulfide bond</keyword>
<organism evidence="9 10">
    <name type="scientific">Biomphalaria glabrata</name>
    <name type="common">Bloodfluke planorb</name>
    <name type="synonym">Freshwater snail</name>
    <dbReference type="NCBI Taxonomy" id="6526"/>
    <lineage>
        <taxon>Eukaryota</taxon>
        <taxon>Metazoa</taxon>
        <taxon>Spiralia</taxon>
        <taxon>Lophotrochozoa</taxon>
        <taxon>Mollusca</taxon>
        <taxon>Gastropoda</taxon>
        <taxon>Heterobranchia</taxon>
        <taxon>Euthyneura</taxon>
        <taxon>Panpulmonata</taxon>
        <taxon>Hygrophila</taxon>
        <taxon>Lymnaeoidea</taxon>
        <taxon>Planorbidae</taxon>
        <taxon>Biomphalaria</taxon>
    </lineage>
</organism>
<feature type="compositionally biased region" description="Basic and acidic residues" evidence="6">
    <location>
        <begin position="583"/>
        <end position="600"/>
    </location>
</feature>
<evidence type="ECO:0000256" key="2">
    <source>
        <dbReference type="ARBA" id="ARBA00022737"/>
    </source>
</evidence>
<dbReference type="PROSITE" id="PS01180">
    <property type="entry name" value="CUB"/>
    <property type="match status" value="3"/>
</dbReference>
<dbReference type="Proteomes" id="UP001165740">
    <property type="component" value="Chromosome 11"/>
</dbReference>
<dbReference type="OrthoDB" id="6345439at2759"/>
<feature type="compositionally biased region" description="Acidic residues" evidence="6">
    <location>
        <begin position="419"/>
        <end position="430"/>
    </location>
</feature>
<dbReference type="PANTHER" id="PTHR24251:SF30">
    <property type="entry name" value="MEMBRANE FRIZZLED-RELATED PROTEIN"/>
    <property type="match status" value="1"/>
</dbReference>
<dbReference type="SMART" id="SM00042">
    <property type="entry name" value="CUB"/>
    <property type="match status" value="3"/>
</dbReference>
<evidence type="ECO:0000256" key="6">
    <source>
        <dbReference type="SAM" id="MobiDB-lite"/>
    </source>
</evidence>
<dbReference type="OMA" id="TYINTEC"/>
<dbReference type="InterPro" id="IPR000859">
    <property type="entry name" value="CUB_dom"/>
</dbReference>
<evidence type="ECO:0000256" key="4">
    <source>
        <dbReference type="ARBA" id="ARBA00023180"/>
    </source>
</evidence>
<evidence type="ECO:0000313" key="10">
    <source>
        <dbReference type="RefSeq" id="XP_055901573.1"/>
    </source>
</evidence>
<feature type="compositionally biased region" description="Acidic residues" evidence="6">
    <location>
        <begin position="545"/>
        <end position="582"/>
    </location>
</feature>
<feature type="compositionally biased region" description="Acidic residues" evidence="6">
    <location>
        <begin position="444"/>
        <end position="532"/>
    </location>
</feature>
<feature type="signal peptide" evidence="7">
    <location>
        <begin position="1"/>
        <end position="23"/>
    </location>
</feature>
<keyword evidence="4" id="KW-0325">Glycoprotein</keyword>
<evidence type="ECO:0000259" key="8">
    <source>
        <dbReference type="PROSITE" id="PS01180"/>
    </source>
</evidence>
<feature type="domain" description="CUB" evidence="8">
    <location>
        <begin position="135"/>
        <end position="243"/>
    </location>
</feature>
<feature type="domain" description="CUB" evidence="8">
    <location>
        <begin position="25"/>
        <end position="133"/>
    </location>
</feature>
<accession>A0A9W3BQ85</accession>
<dbReference type="SUPFAM" id="SSF49854">
    <property type="entry name" value="Spermadhesin, CUB domain"/>
    <property type="match status" value="3"/>
</dbReference>
<feature type="compositionally biased region" description="Acidic residues" evidence="6">
    <location>
        <begin position="623"/>
        <end position="636"/>
    </location>
</feature>
<keyword evidence="9" id="KW-1185">Reference proteome</keyword>
<evidence type="ECO:0000256" key="1">
    <source>
        <dbReference type="ARBA" id="ARBA00022729"/>
    </source>
</evidence>
<dbReference type="CDD" id="cd00041">
    <property type="entry name" value="CUB"/>
    <property type="match status" value="3"/>
</dbReference>
<comment type="caution">
    <text evidence="5">Lacks conserved residue(s) required for the propagation of feature annotation.</text>
</comment>
<feature type="compositionally biased region" description="Acidic residues" evidence="6">
    <location>
        <begin position="357"/>
        <end position="369"/>
    </location>
</feature>
<evidence type="ECO:0000256" key="5">
    <source>
        <dbReference type="PROSITE-ProRule" id="PRU00059"/>
    </source>
</evidence>
<evidence type="ECO:0000256" key="3">
    <source>
        <dbReference type="ARBA" id="ARBA00023157"/>
    </source>
</evidence>
<dbReference type="Pfam" id="PF00431">
    <property type="entry name" value="CUB"/>
    <property type="match status" value="3"/>
</dbReference>
<feature type="compositionally biased region" description="Basic and acidic residues" evidence="6">
    <location>
        <begin position="645"/>
        <end position="656"/>
    </location>
</feature>
<feature type="region of interest" description="Disordered" evidence="6">
    <location>
        <begin position="353"/>
        <end position="669"/>
    </location>
</feature>
<proteinExistence type="predicted"/>
<feature type="compositionally biased region" description="Acidic residues" evidence="6">
    <location>
        <begin position="398"/>
        <end position="411"/>
    </location>
</feature>
<keyword evidence="2" id="KW-0677">Repeat</keyword>
<name>A0A9W3BQ85_BIOGL</name>
<sequence>MELSARLLWFLVQVLLVVLETLAGQGCPITCQGGIIQSPNYPHDYNNSLNLEWTLTAPPGQNILLNISDLFLECGYDYLEVFDGNDYDSTRIARYCTLDHQTVIASPGNILYVTFTTDDSVTRSGFSLEYFCLDCNKNLTNPTGEISSPLYPDSYMDDASCSWYISAPEGQQILLNFTYINTECGYDYVTGYDGSSVEASQLFHECTLPDERVFLSSANQMLITFTSDSSTVFPGFLATYTFYTCGGVLKDPEGVFTSYNYPSSYYNNLNCEWTILAGDGFIIELTLDFVDTECHRDDVTVYNGSTKESGVLGRYCREYPVTIHTNSSVILVTFHTDSSVVAQGFHATYSSVQCASDDNDDGSKDDDDSYGSGKENKNDEGYGDGVKDDGDEYSVGNEDNDEDDDKEDDGYGDGFNDSNPDEDKDDDGFGDGDKDDYSYGFGEKDDDGYGAGDKDDDGYGVGDKEDDGYGVGDKDDDGYGVEDKDDDGYDIEDKDDDDGYGVEDKDDDDYGVGDKDDDDGYGVEDKDDDDYSVGDKDYDGYGAEDKDDDGYGAGDKDDDGYGVGDKDDDGYGIGDIEDDGYDVGDKKDDGYGENVDDKDINNYGDVIDDAESKSDNNFGSDSTDNDSDVDTDEDYDKDSYGTGDDNSKEDNRKDDYGDVNNEWIDSYKK</sequence>
<feature type="chain" id="PRO_5040817850" evidence="7">
    <location>
        <begin position="24"/>
        <end position="669"/>
    </location>
</feature>
<dbReference type="RefSeq" id="XP_055901573.1">
    <property type="nucleotide sequence ID" value="XM_056045598.1"/>
</dbReference>
<dbReference type="InterPro" id="IPR035914">
    <property type="entry name" value="Sperma_CUB_dom_sf"/>
</dbReference>
<evidence type="ECO:0000256" key="7">
    <source>
        <dbReference type="SAM" id="SignalP"/>
    </source>
</evidence>
<dbReference type="FunFam" id="2.60.120.290:FF:000005">
    <property type="entry name" value="Procollagen C-endopeptidase enhancer 1"/>
    <property type="match status" value="1"/>
</dbReference>
<protein>
    <submittedName>
        <fullName evidence="10">Serine-aspartate repeat-containing protein F-like</fullName>
    </submittedName>
</protein>
<dbReference type="PANTHER" id="PTHR24251">
    <property type="entry name" value="OVOCHYMASE-RELATED"/>
    <property type="match status" value="1"/>
</dbReference>
<keyword evidence="1 7" id="KW-0732">Signal</keyword>
<dbReference type="GeneID" id="106054928"/>
<dbReference type="AlphaFoldDB" id="A0A9W3BQ85"/>
<gene>
    <name evidence="10" type="primary">LOC106054928</name>
</gene>
<dbReference type="FunFam" id="2.60.120.290:FF:000003">
    <property type="entry name" value="Neuropilin"/>
    <property type="match status" value="2"/>
</dbReference>
<dbReference type="Gene3D" id="2.60.120.290">
    <property type="entry name" value="Spermadhesin, CUB domain"/>
    <property type="match status" value="3"/>
</dbReference>
<reference evidence="10" key="1">
    <citation type="submission" date="2025-08" db="UniProtKB">
        <authorList>
            <consortium name="RefSeq"/>
        </authorList>
    </citation>
    <scope>IDENTIFICATION</scope>
</reference>